<gene>
    <name evidence="3" type="ORF">NQ502_13620</name>
</gene>
<proteinExistence type="predicted"/>
<feature type="region of interest" description="Disordered" evidence="1">
    <location>
        <begin position="266"/>
        <end position="289"/>
    </location>
</feature>
<feature type="domain" description="LicD/FKTN/FKRP nucleotidyltransferase" evidence="2">
    <location>
        <begin position="29"/>
        <end position="259"/>
    </location>
</feature>
<evidence type="ECO:0000259" key="2">
    <source>
        <dbReference type="Pfam" id="PF04991"/>
    </source>
</evidence>
<dbReference type="PANTHER" id="PTHR43404">
    <property type="entry name" value="LIPOPOLYSACCHARIDE CHOLINEPHOSPHOTRANSFERASE LICD"/>
    <property type="match status" value="1"/>
</dbReference>
<protein>
    <submittedName>
        <fullName evidence="3">LicD family protein</fullName>
    </submittedName>
</protein>
<dbReference type="InterPro" id="IPR007074">
    <property type="entry name" value="LicD/FKTN/FKRP_NTP_transf"/>
</dbReference>
<reference evidence="3" key="1">
    <citation type="journal article" date="2022" name="Cell">
        <title>Design, construction, and in vivo augmentation of a complex gut microbiome.</title>
        <authorList>
            <person name="Cheng A.G."/>
            <person name="Ho P.Y."/>
            <person name="Aranda-Diaz A."/>
            <person name="Jain S."/>
            <person name="Yu F.B."/>
            <person name="Meng X."/>
            <person name="Wang M."/>
            <person name="Iakiviak M."/>
            <person name="Nagashima K."/>
            <person name="Zhao A."/>
            <person name="Murugkar P."/>
            <person name="Patil A."/>
            <person name="Atabakhsh K."/>
            <person name="Weakley A."/>
            <person name="Yan J."/>
            <person name="Brumbaugh A.R."/>
            <person name="Higginbottom S."/>
            <person name="Dimas A."/>
            <person name="Shiver A.L."/>
            <person name="Deutschbauer A."/>
            <person name="Neff N."/>
            <person name="Sonnenburg J.L."/>
            <person name="Huang K.C."/>
            <person name="Fischbach M.A."/>
        </authorList>
    </citation>
    <scope>NUCLEOTIDE SEQUENCE</scope>
    <source>
        <strain evidence="3">DSM 19829</strain>
    </source>
</reference>
<sequence>MLYREYDPKILQKLQDVECEILKDFDTLCRENGIEYFGCGGTLLGAVRHGGFIPWDDDIDVGMTREHYDRFLEIAGRESKGAYHLMNTEVDASFPVMITKWYKAGTKFRDEDAVTCGYESGIAVDIFCFDNVADSDRELRRQAMQAWIFGKLLVLRQISEPTVYADGWKAKTMLLVSKLANRLLKMFRVSPEYLYRKAKEAAVRYRDEDTLRVAFLFDPTPYTSMLRRSDIYPVRKLMFERMELSFPHRPHVYLRTRYGRNYMELPPEEKRHNHPPAELDFGNGERSGS</sequence>
<dbReference type="Proteomes" id="UP001060164">
    <property type="component" value="Chromosome"/>
</dbReference>
<evidence type="ECO:0000313" key="4">
    <source>
        <dbReference type="Proteomes" id="UP001060164"/>
    </source>
</evidence>
<dbReference type="RefSeq" id="WP_028528203.1">
    <property type="nucleotide sequence ID" value="NZ_CABLBR010000008.1"/>
</dbReference>
<dbReference type="InterPro" id="IPR052942">
    <property type="entry name" value="LPS_cholinephosphotransferase"/>
</dbReference>
<dbReference type="PANTHER" id="PTHR43404:SF2">
    <property type="entry name" value="LIPOPOLYSACCHARIDE CHOLINEPHOSPHOTRANSFERASE LICD"/>
    <property type="match status" value="1"/>
</dbReference>
<accession>A0ABY5VDV7</accession>
<evidence type="ECO:0000256" key="1">
    <source>
        <dbReference type="SAM" id="MobiDB-lite"/>
    </source>
</evidence>
<evidence type="ECO:0000313" key="3">
    <source>
        <dbReference type="EMBL" id="UWP58417.1"/>
    </source>
</evidence>
<keyword evidence="4" id="KW-1185">Reference proteome</keyword>
<feature type="compositionally biased region" description="Basic and acidic residues" evidence="1">
    <location>
        <begin position="267"/>
        <end position="277"/>
    </location>
</feature>
<dbReference type="Pfam" id="PF04991">
    <property type="entry name" value="LicD"/>
    <property type="match status" value="1"/>
</dbReference>
<name>A0ABY5VDV7_9FIRM</name>
<organism evidence="3 4">
    <name type="scientific">Ruminococcus gauvreauii</name>
    <dbReference type="NCBI Taxonomy" id="438033"/>
    <lineage>
        <taxon>Bacteria</taxon>
        <taxon>Bacillati</taxon>
        <taxon>Bacillota</taxon>
        <taxon>Clostridia</taxon>
        <taxon>Eubacteriales</taxon>
        <taxon>Oscillospiraceae</taxon>
        <taxon>Ruminococcus</taxon>
    </lineage>
</organism>
<dbReference type="EMBL" id="CP102290">
    <property type="protein sequence ID" value="UWP58417.1"/>
    <property type="molecule type" value="Genomic_DNA"/>
</dbReference>